<protein>
    <submittedName>
        <fullName evidence="2">Uncharacterized protein</fullName>
    </submittedName>
</protein>
<gene>
    <name evidence="2" type="ORF">CYMTET_31166</name>
</gene>
<organism evidence="2 3">
    <name type="scientific">Cymbomonas tetramitiformis</name>
    <dbReference type="NCBI Taxonomy" id="36881"/>
    <lineage>
        <taxon>Eukaryota</taxon>
        <taxon>Viridiplantae</taxon>
        <taxon>Chlorophyta</taxon>
        <taxon>Pyramimonadophyceae</taxon>
        <taxon>Pyramimonadales</taxon>
        <taxon>Pyramimonadaceae</taxon>
        <taxon>Cymbomonas</taxon>
    </lineage>
</organism>
<name>A0AAE0FHN1_9CHLO</name>
<dbReference type="AlphaFoldDB" id="A0AAE0FHN1"/>
<dbReference type="EMBL" id="LGRX02018426">
    <property type="protein sequence ID" value="KAK3259853.1"/>
    <property type="molecule type" value="Genomic_DNA"/>
</dbReference>
<evidence type="ECO:0000313" key="2">
    <source>
        <dbReference type="EMBL" id="KAK3259853.1"/>
    </source>
</evidence>
<dbReference type="PANTHER" id="PTHR40429">
    <property type="entry name" value="FLAGELLAR ASSOCIATED PROTEIN"/>
    <property type="match status" value="1"/>
</dbReference>
<proteinExistence type="predicted"/>
<keyword evidence="3" id="KW-1185">Reference proteome</keyword>
<dbReference type="PANTHER" id="PTHR40429:SF1">
    <property type="entry name" value="FLAGELLAR ASSOCIATED PROTEIN"/>
    <property type="match status" value="1"/>
</dbReference>
<accession>A0AAE0FHN1</accession>
<comment type="caution">
    <text evidence="2">The sequence shown here is derived from an EMBL/GenBank/DDBJ whole genome shotgun (WGS) entry which is preliminary data.</text>
</comment>
<sequence length="270" mass="29373">MGAGASRVKDGDETAGVYPDVLIERRYKIKLAATNKRGDATDIPLLTKARMTGPPTCLLIALPKSAQEKLNTPCFRTIRLGSRYADTPISLPSNSATSYCNFWARVSSELSKALIYYSKDHVKENLCTSSPGPVYTVTPPAGLSHAYSYDRSVGRTQETKVTFYPPSRLHETSSGFGKQLFSHRQSQPTYSFGTGTRVSQEKVFLSAKHQKHIFGHVTPGPSTSGPVSSLGSQNLSLKKSSPASRFGTSTRFMQLKCQDTSQTPGPGAYH</sequence>
<feature type="compositionally biased region" description="Polar residues" evidence="1">
    <location>
        <begin position="233"/>
        <end position="245"/>
    </location>
</feature>
<reference evidence="2 3" key="1">
    <citation type="journal article" date="2015" name="Genome Biol. Evol.">
        <title>Comparative Genomics of a Bacterivorous Green Alga Reveals Evolutionary Causalities and Consequences of Phago-Mixotrophic Mode of Nutrition.</title>
        <authorList>
            <person name="Burns J.A."/>
            <person name="Paasch A."/>
            <person name="Narechania A."/>
            <person name="Kim E."/>
        </authorList>
    </citation>
    <scope>NUCLEOTIDE SEQUENCE [LARGE SCALE GENOMIC DNA]</scope>
    <source>
        <strain evidence="2 3">PLY_AMNH</strain>
    </source>
</reference>
<feature type="region of interest" description="Disordered" evidence="1">
    <location>
        <begin position="217"/>
        <end position="245"/>
    </location>
</feature>
<feature type="compositionally biased region" description="Low complexity" evidence="1">
    <location>
        <begin position="217"/>
        <end position="232"/>
    </location>
</feature>
<dbReference type="Proteomes" id="UP001190700">
    <property type="component" value="Unassembled WGS sequence"/>
</dbReference>
<evidence type="ECO:0000313" key="3">
    <source>
        <dbReference type="Proteomes" id="UP001190700"/>
    </source>
</evidence>
<evidence type="ECO:0000256" key="1">
    <source>
        <dbReference type="SAM" id="MobiDB-lite"/>
    </source>
</evidence>